<dbReference type="InterPro" id="IPR036291">
    <property type="entry name" value="NAD(P)-bd_dom_sf"/>
</dbReference>
<dbReference type="EC" id="1.1.1.271" evidence="5"/>
<dbReference type="HAMAP" id="MF_00956">
    <property type="entry name" value="GDP_fucose_synth"/>
    <property type="match status" value="1"/>
</dbReference>
<evidence type="ECO:0000256" key="4">
    <source>
        <dbReference type="ARBA" id="ARBA00023235"/>
    </source>
</evidence>
<comment type="catalytic activity">
    <reaction evidence="5">
        <text>GDP-beta-L-fucose + NADP(+) = GDP-4-dehydro-alpha-D-rhamnose + NADPH + H(+)</text>
        <dbReference type="Rhea" id="RHEA:18885"/>
        <dbReference type="ChEBI" id="CHEBI:15378"/>
        <dbReference type="ChEBI" id="CHEBI:57273"/>
        <dbReference type="ChEBI" id="CHEBI:57783"/>
        <dbReference type="ChEBI" id="CHEBI:57964"/>
        <dbReference type="ChEBI" id="CHEBI:58349"/>
        <dbReference type="EC" id="1.1.1.271"/>
    </reaction>
</comment>
<comment type="similarity">
    <text evidence="1 5">Belongs to the NAD(P)-dependent epimerase/dehydratase family. Fucose synthase subfamily.</text>
</comment>
<proteinExistence type="inferred from homology"/>
<dbReference type="SUPFAM" id="SSF51735">
    <property type="entry name" value="NAD(P)-binding Rossmann-fold domains"/>
    <property type="match status" value="1"/>
</dbReference>
<organism evidence="7 8">
    <name type="scientific">Algoriphagus oliviformis</name>
    <dbReference type="NCBI Taxonomy" id="2811231"/>
    <lineage>
        <taxon>Bacteria</taxon>
        <taxon>Pseudomonadati</taxon>
        <taxon>Bacteroidota</taxon>
        <taxon>Cytophagia</taxon>
        <taxon>Cytophagales</taxon>
        <taxon>Cyclobacteriaceae</taxon>
        <taxon>Algoriphagus</taxon>
    </lineage>
</organism>
<keyword evidence="5" id="KW-0511">Multifunctional enzyme</keyword>
<dbReference type="CDD" id="cd05239">
    <property type="entry name" value="GDP_FS_SDR_e"/>
    <property type="match status" value="1"/>
</dbReference>
<feature type="active site" description="Proton donor/acceptor" evidence="5">
    <location>
        <position position="138"/>
    </location>
</feature>
<evidence type="ECO:0000256" key="2">
    <source>
        <dbReference type="ARBA" id="ARBA00022857"/>
    </source>
</evidence>
<keyword evidence="4 5" id="KW-0413">Isomerase</keyword>
<feature type="binding site" evidence="5">
    <location>
        <position position="142"/>
    </location>
    <ligand>
        <name>NADP(+)</name>
        <dbReference type="ChEBI" id="CHEBI:58349"/>
    </ligand>
</feature>
<comment type="pathway">
    <text evidence="5">Nucleotide-sugar biosynthesis; GDP-L-fucose biosynthesis via de novo pathway; GDP-L-fucose from GDP-alpha-D-mannose: step 2/2.</text>
</comment>
<feature type="site" description="Important for catalytic activity" evidence="5">
    <location>
        <position position="109"/>
    </location>
</feature>
<evidence type="ECO:0000313" key="7">
    <source>
        <dbReference type="EMBL" id="MBN7810757.1"/>
    </source>
</evidence>
<sequence>MNFLKKRIFVAGHTGMVGSAIWRLLEARGAEHLIGVGSKHLDLRDQAEVANFFDIHKPEIVIDAAAKVGGILANDSYPYEFLMDNLQIQNNLIDTAYKTDVERFLFLGSSCVYPKRCAQPIREEYLLTGPLEQTNESYAIAKISGVKACEAIFQKTGRAFSSIMPSNLYGPFDNFDLTSSHVLPAMIRKFHDSKVNGNQPVKLWGTGEPMREFLHVEDLADAVLFLLDKDVQYPVLNVGTGIDIPIKKLALMVQSVVGHEGDILWDLDKPDGTPRKVMDVSKINGMGWSHRLSLIEGITQTYKWYLKNPHSIKHVKMNI</sequence>
<feature type="binding site" evidence="5">
    <location>
        <begin position="12"/>
        <end position="18"/>
    </location>
    <ligand>
        <name>NADP(+)</name>
        <dbReference type="ChEBI" id="CHEBI:58349"/>
    </ligand>
</feature>
<keyword evidence="3 5" id="KW-0560">Oxidoreductase</keyword>
<accession>A0ABS3C0W1</accession>
<reference evidence="7 8" key="1">
    <citation type="submission" date="2021-03" db="EMBL/GenBank/DDBJ databases">
        <title>novel species isolated from a fishpond in China.</title>
        <authorList>
            <person name="Lu H."/>
            <person name="Cai Z."/>
        </authorList>
    </citation>
    <scope>NUCLEOTIDE SEQUENCE [LARGE SCALE GENOMIC DNA]</scope>
    <source>
        <strain evidence="7 8">H41</strain>
    </source>
</reference>
<evidence type="ECO:0000313" key="8">
    <source>
        <dbReference type="Proteomes" id="UP000664317"/>
    </source>
</evidence>
<protein>
    <recommendedName>
        <fullName evidence="5">GDP-L-fucose synthase</fullName>
        <ecNumber evidence="5">1.1.1.271</ecNumber>
    </recommendedName>
    <alternativeName>
        <fullName evidence="5">GDP-4-keto-6-deoxy-D-mannose-3,5-epimerase-4-reductase</fullName>
    </alternativeName>
</protein>
<dbReference type="PANTHER" id="PTHR43238">
    <property type="entry name" value="GDP-L-FUCOSE SYNTHASE"/>
    <property type="match status" value="1"/>
</dbReference>
<dbReference type="InterPro" id="IPR028614">
    <property type="entry name" value="GDP_fucose/colitose_synth"/>
</dbReference>
<feature type="binding site" evidence="5">
    <location>
        <position position="271"/>
    </location>
    <ligand>
        <name>substrate</name>
    </ligand>
</feature>
<keyword evidence="8" id="KW-1185">Reference proteome</keyword>
<name>A0ABS3C0W1_9BACT</name>
<dbReference type="Proteomes" id="UP000664317">
    <property type="component" value="Unassembled WGS sequence"/>
</dbReference>
<evidence type="ECO:0000256" key="1">
    <source>
        <dbReference type="ARBA" id="ARBA00005959"/>
    </source>
</evidence>
<dbReference type="PANTHER" id="PTHR43238:SF1">
    <property type="entry name" value="GDP-L-FUCOSE SYNTHASE"/>
    <property type="match status" value="1"/>
</dbReference>
<gene>
    <name evidence="5" type="primary">fcl</name>
    <name evidence="7" type="ORF">J0A68_07315</name>
</gene>
<feature type="binding site" evidence="5">
    <location>
        <position position="204"/>
    </location>
    <ligand>
        <name>substrate</name>
    </ligand>
</feature>
<comment type="caution">
    <text evidence="7">The sequence shown here is derived from an EMBL/GenBank/DDBJ whole genome shotgun (WGS) entry which is preliminary data.</text>
</comment>
<feature type="domain" description="NAD-dependent epimerase/dehydratase" evidence="6">
    <location>
        <begin position="8"/>
        <end position="239"/>
    </location>
</feature>
<dbReference type="EMBL" id="JAFKCT010000002">
    <property type="protein sequence ID" value="MBN7810757.1"/>
    <property type="molecule type" value="Genomic_DNA"/>
</dbReference>
<evidence type="ECO:0000256" key="5">
    <source>
        <dbReference type="HAMAP-Rule" id="MF_00956"/>
    </source>
</evidence>
<feature type="binding site" evidence="5">
    <location>
        <begin position="107"/>
        <end position="110"/>
    </location>
    <ligand>
        <name>NADP(+)</name>
        <dbReference type="ChEBI" id="CHEBI:58349"/>
    </ligand>
</feature>
<dbReference type="Pfam" id="PF01370">
    <property type="entry name" value="Epimerase"/>
    <property type="match status" value="1"/>
</dbReference>
<feature type="binding site" evidence="5">
    <location>
        <position position="211"/>
    </location>
    <ligand>
        <name>substrate</name>
    </ligand>
</feature>
<dbReference type="InterPro" id="IPR001509">
    <property type="entry name" value="Epimerase_deHydtase"/>
</dbReference>
<evidence type="ECO:0000259" key="6">
    <source>
        <dbReference type="Pfam" id="PF01370"/>
    </source>
</evidence>
<feature type="binding site" evidence="5">
    <location>
        <position position="189"/>
    </location>
    <ligand>
        <name>substrate</name>
    </ligand>
</feature>
<comment type="function">
    <text evidence="5">Catalyzes the two-step NADP-dependent conversion of GDP-4-dehydro-6-deoxy-D-mannose to GDP-fucose, involving an epimerase and a reductase reaction.</text>
</comment>
<feature type="site" description="Important for catalytic activity" evidence="5">
    <location>
        <position position="111"/>
    </location>
</feature>
<dbReference type="Gene3D" id="3.90.25.10">
    <property type="entry name" value="UDP-galactose 4-epimerase, domain 1"/>
    <property type="match status" value="1"/>
</dbReference>
<feature type="binding site" evidence="5">
    <location>
        <begin position="165"/>
        <end position="168"/>
    </location>
    <ligand>
        <name>NADP(+)</name>
        <dbReference type="ChEBI" id="CHEBI:58349"/>
    </ligand>
</feature>
<dbReference type="Gene3D" id="3.40.50.720">
    <property type="entry name" value="NAD(P)-binding Rossmann-like Domain"/>
    <property type="match status" value="1"/>
</dbReference>
<feature type="binding site" evidence="5">
    <location>
        <position position="181"/>
    </location>
    <ligand>
        <name>NADP(+)</name>
        <dbReference type="ChEBI" id="CHEBI:58349"/>
    </ligand>
</feature>
<keyword evidence="2 5" id="KW-0521">NADP</keyword>
<evidence type="ECO:0000256" key="3">
    <source>
        <dbReference type="ARBA" id="ARBA00023002"/>
    </source>
</evidence>